<proteinExistence type="predicted"/>
<evidence type="ECO:0008006" key="3">
    <source>
        <dbReference type="Google" id="ProtNLM"/>
    </source>
</evidence>
<name>A0ABS1FHP0_9PROT</name>
<gene>
    <name evidence="1" type="ORF">JHL17_36695</name>
</gene>
<organism evidence="1 2">
    <name type="scientific">Azospirillum endophyticum</name>
    <dbReference type="NCBI Taxonomy" id="2800326"/>
    <lineage>
        <taxon>Bacteria</taxon>
        <taxon>Pseudomonadati</taxon>
        <taxon>Pseudomonadota</taxon>
        <taxon>Alphaproteobacteria</taxon>
        <taxon>Rhodospirillales</taxon>
        <taxon>Azospirillaceae</taxon>
        <taxon>Azospirillum</taxon>
    </lineage>
</organism>
<reference evidence="2" key="1">
    <citation type="submission" date="2021-01" db="EMBL/GenBank/DDBJ databases">
        <title>Genome public.</title>
        <authorList>
            <person name="Liu C."/>
            <person name="Sun Q."/>
        </authorList>
    </citation>
    <scope>NUCLEOTIDE SEQUENCE [LARGE SCALE GENOMIC DNA]</scope>
    <source>
        <strain evidence="2">YIM B02556</strain>
    </source>
</reference>
<accession>A0ABS1FHP0</accession>
<comment type="caution">
    <text evidence="1">The sequence shown here is derived from an EMBL/GenBank/DDBJ whole genome shotgun (WGS) entry which is preliminary data.</text>
</comment>
<sequence>MHVQGVHRPKAVPLTQVSPVKTATKLDVVGDFFVQLVSRTQEREEDAAERRNFSQAGADPWRLLPLADAGKCSIYVRRYAGGEACIREL</sequence>
<dbReference type="EMBL" id="JAENHM010000095">
    <property type="protein sequence ID" value="MBK1842944.1"/>
    <property type="molecule type" value="Genomic_DNA"/>
</dbReference>
<evidence type="ECO:0000313" key="1">
    <source>
        <dbReference type="EMBL" id="MBK1842944.1"/>
    </source>
</evidence>
<dbReference type="Proteomes" id="UP000652760">
    <property type="component" value="Unassembled WGS sequence"/>
</dbReference>
<evidence type="ECO:0000313" key="2">
    <source>
        <dbReference type="Proteomes" id="UP000652760"/>
    </source>
</evidence>
<dbReference type="RefSeq" id="WP_200199595.1">
    <property type="nucleotide sequence ID" value="NZ_JAENHM010000095.1"/>
</dbReference>
<protein>
    <recommendedName>
        <fullName evidence="3">Transposase</fullName>
    </recommendedName>
</protein>
<keyword evidence="2" id="KW-1185">Reference proteome</keyword>